<gene>
    <name evidence="4" type="ORF">JJQ90_05795</name>
</gene>
<evidence type="ECO:0000256" key="2">
    <source>
        <dbReference type="ARBA" id="ARBA00022679"/>
    </source>
</evidence>
<dbReference type="InterPro" id="IPR012327">
    <property type="entry name" value="MeTrfase_D12"/>
</dbReference>
<dbReference type="Proteomes" id="UP000689967">
    <property type="component" value="Unassembled WGS sequence"/>
</dbReference>
<keyword evidence="1 4" id="KW-0489">Methyltransferase</keyword>
<dbReference type="EMBL" id="JAERQM010000001">
    <property type="protein sequence ID" value="MBU8543208.1"/>
    <property type="molecule type" value="Genomic_DNA"/>
</dbReference>
<dbReference type="GO" id="GO:0032259">
    <property type="term" value="P:methylation"/>
    <property type="evidence" value="ECO:0007669"/>
    <property type="project" value="UniProtKB-KW"/>
</dbReference>
<sequence>MGPILGAVGVAAGERAVVADLFSGSARVAHALKASGWRVLANDALRFAATLARGMVQADLEVWGERARKFLAELSHLPPAPGWFTETYAVQARYLHPVNAARLEAMRQAIARLELEPELEAVLLTALVQAADRVDSSPGHQMAFLRELAPRALKPLALRLPELLPRPAAGPCLALGEDAVGLAGSIDCEVAYLDPPYDQHAYLANYHLWETLVRWDRPEVYGRARKRLDCRSHRSAFNSRAGIGPAFARLVAALRAPTLVVSFGAEGFLDRATLERMLAGRGYLQVLEVPHRRYAGTRLGIHNARGEKVGTPGPAGTMERIYLASARRLDLPSDQDWREVRKPGACPGT</sequence>
<evidence type="ECO:0000256" key="3">
    <source>
        <dbReference type="ARBA" id="ARBA00022691"/>
    </source>
</evidence>
<evidence type="ECO:0000313" key="5">
    <source>
        <dbReference type="Proteomes" id="UP000689967"/>
    </source>
</evidence>
<comment type="caution">
    <text evidence="4">The sequence shown here is derived from an EMBL/GenBank/DDBJ whole genome shotgun (WGS) entry which is preliminary data.</text>
</comment>
<accession>A0ABS6H5B9</accession>
<keyword evidence="5" id="KW-1185">Reference proteome</keyword>
<keyword evidence="2" id="KW-0808">Transferase</keyword>
<proteinExistence type="predicted"/>
<reference evidence="4 5" key="1">
    <citation type="submission" date="2021-01" db="EMBL/GenBank/DDBJ databases">
        <title>Roseomonas sp. nov, a bacterium isolated from an oil production mixture in Yumen Oilfield.</title>
        <authorList>
            <person name="Wu D."/>
        </authorList>
    </citation>
    <scope>NUCLEOTIDE SEQUENCE [LARGE SCALE GENOMIC DNA]</scope>
    <source>
        <strain evidence="4 5">ROY-5-3</strain>
    </source>
</reference>
<organism evidence="4 5">
    <name type="scientific">Falsiroseomonas oleicola</name>
    <dbReference type="NCBI Taxonomy" id="2801474"/>
    <lineage>
        <taxon>Bacteria</taxon>
        <taxon>Pseudomonadati</taxon>
        <taxon>Pseudomonadota</taxon>
        <taxon>Alphaproteobacteria</taxon>
        <taxon>Acetobacterales</taxon>
        <taxon>Roseomonadaceae</taxon>
        <taxon>Falsiroseomonas</taxon>
    </lineage>
</organism>
<evidence type="ECO:0000256" key="1">
    <source>
        <dbReference type="ARBA" id="ARBA00022603"/>
    </source>
</evidence>
<keyword evidence="3" id="KW-0949">S-adenosyl-L-methionine</keyword>
<evidence type="ECO:0000313" key="4">
    <source>
        <dbReference type="EMBL" id="MBU8543208.1"/>
    </source>
</evidence>
<dbReference type="GO" id="GO:0008168">
    <property type="term" value="F:methyltransferase activity"/>
    <property type="evidence" value="ECO:0007669"/>
    <property type="project" value="UniProtKB-KW"/>
</dbReference>
<name>A0ABS6H5B9_9PROT</name>
<dbReference type="Pfam" id="PF02086">
    <property type="entry name" value="MethyltransfD12"/>
    <property type="match status" value="1"/>
</dbReference>
<protein>
    <submittedName>
        <fullName evidence="4">DNA adenine methylase</fullName>
    </submittedName>
</protein>